<gene>
    <name evidence="8" type="ORF">ABB27_16475</name>
</gene>
<organism evidence="8 9">
    <name type="scientific">Stenotrophomonas terrae</name>
    <dbReference type="NCBI Taxonomy" id="405446"/>
    <lineage>
        <taxon>Bacteria</taxon>
        <taxon>Pseudomonadati</taxon>
        <taxon>Pseudomonadota</taxon>
        <taxon>Gammaproteobacteria</taxon>
        <taxon>Lysobacterales</taxon>
        <taxon>Lysobacteraceae</taxon>
        <taxon>Stenotrophomonas</taxon>
    </lineage>
</organism>
<feature type="transmembrane region" description="Helical" evidence="7">
    <location>
        <begin position="152"/>
        <end position="177"/>
    </location>
</feature>
<sequence length="209" mass="22328">MPWMGINDLGTFVVAVILFLMLPGPGTFTLLTATARGGVRAGYATLAGLMLGDQILIAIAATGVAALLQAHPLLFAGLRYVGAVYLIWVGINLLREPAAAVAGESAPVQHGRRWFRQALLVGVLNPKAILFYMAFFPLFIDPVRQRGALTLATMAVLIAILSIGWCSVLIFGGQFIARRLAGYPRVGVWLRRGVGLCLVVFGLRLGIAE</sequence>
<dbReference type="PATRIC" id="fig|405446.3.peg.3173"/>
<feature type="transmembrane region" description="Helical" evidence="7">
    <location>
        <begin position="43"/>
        <end position="67"/>
    </location>
</feature>
<dbReference type="RefSeq" id="WP_057629923.1">
    <property type="nucleotide sequence ID" value="NZ_LDJJ01000063.1"/>
</dbReference>
<dbReference type="PANTHER" id="PTHR30086:SF15">
    <property type="entry name" value="LEUCINE EFFLUX PROTEIN"/>
    <property type="match status" value="1"/>
</dbReference>
<comment type="caution">
    <text evidence="8">The sequence shown here is derived from an EMBL/GenBank/DDBJ whole genome shotgun (WGS) entry which is preliminary data.</text>
</comment>
<evidence type="ECO:0000256" key="4">
    <source>
        <dbReference type="ARBA" id="ARBA00022692"/>
    </source>
</evidence>
<dbReference type="Proteomes" id="UP000051863">
    <property type="component" value="Unassembled WGS sequence"/>
</dbReference>
<feature type="transmembrane region" description="Helical" evidence="7">
    <location>
        <begin position="114"/>
        <end position="140"/>
    </location>
</feature>
<feature type="transmembrane region" description="Helical" evidence="7">
    <location>
        <begin position="189"/>
        <end position="207"/>
    </location>
</feature>
<dbReference type="PIRSF" id="PIRSF006324">
    <property type="entry name" value="LeuE"/>
    <property type="match status" value="1"/>
</dbReference>
<accession>A0A0R0CH63</accession>
<keyword evidence="4 7" id="KW-0812">Transmembrane</keyword>
<comment type="subcellular location">
    <subcellularLocation>
        <location evidence="1">Cell membrane</location>
        <topology evidence="1">Multi-pass membrane protein</topology>
    </subcellularLocation>
</comment>
<dbReference type="GO" id="GO:0005886">
    <property type="term" value="C:plasma membrane"/>
    <property type="evidence" value="ECO:0007669"/>
    <property type="project" value="UniProtKB-SubCell"/>
</dbReference>
<evidence type="ECO:0000256" key="2">
    <source>
        <dbReference type="ARBA" id="ARBA00007928"/>
    </source>
</evidence>
<evidence type="ECO:0000256" key="6">
    <source>
        <dbReference type="ARBA" id="ARBA00023136"/>
    </source>
</evidence>
<feature type="transmembrane region" description="Helical" evidence="7">
    <location>
        <begin position="73"/>
        <end position="94"/>
    </location>
</feature>
<feature type="transmembrane region" description="Helical" evidence="7">
    <location>
        <begin position="12"/>
        <end position="31"/>
    </location>
</feature>
<dbReference type="OrthoDB" id="9804822at2"/>
<keyword evidence="5 7" id="KW-1133">Transmembrane helix</keyword>
<keyword evidence="9" id="KW-1185">Reference proteome</keyword>
<keyword evidence="6 7" id="KW-0472">Membrane</keyword>
<protein>
    <submittedName>
        <fullName evidence="8">Amino acid transporter LysE</fullName>
    </submittedName>
</protein>
<dbReference type="InterPro" id="IPR001123">
    <property type="entry name" value="LeuE-type"/>
</dbReference>
<dbReference type="GO" id="GO:0015190">
    <property type="term" value="F:L-leucine transmembrane transporter activity"/>
    <property type="evidence" value="ECO:0007669"/>
    <property type="project" value="TreeGrafter"/>
</dbReference>
<keyword evidence="3" id="KW-1003">Cell membrane</keyword>
<dbReference type="GO" id="GO:0015820">
    <property type="term" value="P:L-leucine transport"/>
    <property type="evidence" value="ECO:0007669"/>
    <property type="project" value="TreeGrafter"/>
</dbReference>
<name>A0A0R0CH63_9GAMM</name>
<dbReference type="EMBL" id="LDJJ01000063">
    <property type="protein sequence ID" value="KRG64376.1"/>
    <property type="molecule type" value="Genomic_DNA"/>
</dbReference>
<dbReference type="AlphaFoldDB" id="A0A0R0CH63"/>
<comment type="similarity">
    <text evidence="2">Belongs to the Rht family.</text>
</comment>
<reference evidence="8 9" key="1">
    <citation type="submission" date="2015-05" db="EMBL/GenBank/DDBJ databases">
        <title>Genome sequencing and analysis of members of genus Stenotrophomonas.</title>
        <authorList>
            <person name="Patil P.P."/>
            <person name="Midha S."/>
            <person name="Patil P.B."/>
        </authorList>
    </citation>
    <scope>NUCLEOTIDE SEQUENCE [LARGE SCALE GENOMIC DNA]</scope>
    <source>
        <strain evidence="8 9">DSM 18941</strain>
    </source>
</reference>
<evidence type="ECO:0000256" key="1">
    <source>
        <dbReference type="ARBA" id="ARBA00004651"/>
    </source>
</evidence>
<dbReference type="Pfam" id="PF01810">
    <property type="entry name" value="LysE"/>
    <property type="match status" value="1"/>
</dbReference>
<proteinExistence type="inferred from homology"/>
<evidence type="ECO:0000256" key="7">
    <source>
        <dbReference type="SAM" id="Phobius"/>
    </source>
</evidence>
<evidence type="ECO:0000313" key="9">
    <source>
        <dbReference type="Proteomes" id="UP000051863"/>
    </source>
</evidence>
<evidence type="ECO:0000256" key="3">
    <source>
        <dbReference type="ARBA" id="ARBA00022475"/>
    </source>
</evidence>
<dbReference type="PANTHER" id="PTHR30086">
    <property type="entry name" value="ARGININE EXPORTER PROTEIN ARGO"/>
    <property type="match status" value="1"/>
</dbReference>
<evidence type="ECO:0000313" key="8">
    <source>
        <dbReference type="EMBL" id="KRG64376.1"/>
    </source>
</evidence>
<dbReference type="NCBIfam" id="NF008201">
    <property type="entry name" value="PRK10958.1"/>
    <property type="match status" value="1"/>
</dbReference>
<evidence type="ECO:0000256" key="5">
    <source>
        <dbReference type="ARBA" id="ARBA00022989"/>
    </source>
</evidence>